<dbReference type="Gene3D" id="3.30.360.10">
    <property type="entry name" value="Dihydrodipicolinate Reductase, domain 2"/>
    <property type="match status" value="1"/>
</dbReference>
<feature type="domain" description="GFO/IDH/MocA-like oxidoreductase" evidence="3">
    <location>
        <begin position="144"/>
        <end position="333"/>
    </location>
</feature>
<dbReference type="STRING" id="946362.F2U286"/>
<dbReference type="InParanoid" id="F2U286"/>
<comment type="similarity">
    <text evidence="1">Belongs to the Gfo/Idh/MocA family.</text>
</comment>
<dbReference type="InterPro" id="IPR055170">
    <property type="entry name" value="GFO_IDH_MocA-like_dom"/>
</dbReference>
<dbReference type="Pfam" id="PF01408">
    <property type="entry name" value="GFO_IDH_MocA"/>
    <property type="match status" value="1"/>
</dbReference>
<name>F2U286_SALR5</name>
<dbReference type="RefSeq" id="XP_004996942.1">
    <property type="nucleotide sequence ID" value="XM_004996885.1"/>
</dbReference>
<gene>
    <name evidence="4" type="ORF">PTSG_02450</name>
</gene>
<protein>
    <submittedName>
        <fullName evidence="4">4,5-dihydroxyphthalate dehydrogenase</fullName>
    </submittedName>
</protein>
<dbReference type="SUPFAM" id="SSF51735">
    <property type="entry name" value="NAD(P)-binding Rossmann-fold domains"/>
    <property type="match status" value="1"/>
</dbReference>
<dbReference type="EMBL" id="GL832959">
    <property type="protein sequence ID" value="EGD81738.1"/>
    <property type="molecule type" value="Genomic_DNA"/>
</dbReference>
<dbReference type="GO" id="GO:0000166">
    <property type="term" value="F:nucleotide binding"/>
    <property type="evidence" value="ECO:0007669"/>
    <property type="project" value="InterPro"/>
</dbReference>
<proteinExistence type="inferred from homology"/>
<organism evidence="4 5">
    <name type="scientific">Salpingoeca rosetta (strain ATCC 50818 / BSB-021)</name>
    <dbReference type="NCBI Taxonomy" id="946362"/>
    <lineage>
        <taxon>Eukaryota</taxon>
        <taxon>Choanoflagellata</taxon>
        <taxon>Craspedida</taxon>
        <taxon>Salpingoecidae</taxon>
        <taxon>Salpingoeca</taxon>
    </lineage>
</organism>
<evidence type="ECO:0000313" key="5">
    <source>
        <dbReference type="Proteomes" id="UP000007799"/>
    </source>
</evidence>
<evidence type="ECO:0000259" key="3">
    <source>
        <dbReference type="Pfam" id="PF22725"/>
    </source>
</evidence>
<accession>F2U286</accession>
<dbReference type="OMA" id="NVCDDQF"/>
<dbReference type="OrthoDB" id="2129491at2759"/>
<keyword evidence="5" id="KW-1185">Reference proteome</keyword>
<dbReference type="KEGG" id="sre:PTSG_02450"/>
<dbReference type="SUPFAM" id="SSF55347">
    <property type="entry name" value="Glyceraldehyde-3-phosphate dehydrogenase-like, C-terminal domain"/>
    <property type="match status" value="1"/>
</dbReference>
<dbReference type="InterPro" id="IPR051450">
    <property type="entry name" value="Gfo/Idh/MocA_Oxidoreductases"/>
</dbReference>
<dbReference type="Proteomes" id="UP000007799">
    <property type="component" value="Unassembled WGS sequence"/>
</dbReference>
<evidence type="ECO:0000259" key="2">
    <source>
        <dbReference type="Pfam" id="PF01408"/>
    </source>
</evidence>
<dbReference type="InterPro" id="IPR000683">
    <property type="entry name" value="Gfo/Idh/MocA-like_OxRdtase_N"/>
</dbReference>
<evidence type="ECO:0000256" key="1">
    <source>
        <dbReference type="ARBA" id="ARBA00010928"/>
    </source>
</evidence>
<dbReference type="GeneID" id="16077534"/>
<dbReference type="eggNOG" id="ENOG502QQXH">
    <property type="taxonomic scope" value="Eukaryota"/>
</dbReference>
<dbReference type="AlphaFoldDB" id="F2U286"/>
<dbReference type="InterPro" id="IPR036291">
    <property type="entry name" value="NAD(P)-bd_dom_sf"/>
</dbReference>
<dbReference type="PANTHER" id="PTHR43377:SF2">
    <property type="entry name" value="BINDING ROSSMANN FOLD OXIDOREDUCTASE, PUTATIVE (AFU_ORTHOLOGUE AFUA_4G00560)-RELATED"/>
    <property type="match status" value="1"/>
</dbReference>
<evidence type="ECO:0000313" key="4">
    <source>
        <dbReference type="EMBL" id="EGD81738.1"/>
    </source>
</evidence>
<dbReference type="Gene3D" id="3.40.50.720">
    <property type="entry name" value="NAD(P)-binding Rossmann-like Domain"/>
    <property type="match status" value="1"/>
</dbReference>
<dbReference type="PANTHER" id="PTHR43377">
    <property type="entry name" value="BILIVERDIN REDUCTASE A"/>
    <property type="match status" value="1"/>
</dbReference>
<dbReference type="Pfam" id="PF22725">
    <property type="entry name" value="GFO_IDH_MocA_C3"/>
    <property type="match status" value="1"/>
</dbReference>
<feature type="domain" description="Gfo/Idh/MocA-like oxidoreductase N-terminal" evidence="2">
    <location>
        <begin position="15"/>
        <end position="132"/>
    </location>
</feature>
<reference evidence="4" key="1">
    <citation type="submission" date="2009-08" db="EMBL/GenBank/DDBJ databases">
        <title>Annotation of Salpingoeca rosetta.</title>
        <authorList>
            <consortium name="The Broad Institute Genome Sequencing Platform"/>
            <person name="Russ C."/>
            <person name="Cuomo C."/>
            <person name="Burger G."/>
            <person name="Gray M.W."/>
            <person name="Holland P.W.H."/>
            <person name="King N."/>
            <person name="Lang F.B.F."/>
            <person name="Roger A.J."/>
            <person name="Ruiz-Trillo I."/>
            <person name="Young S.K."/>
            <person name="Zeng Q."/>
            <person name="Gargeya S."/>
            <person name="Alvarado L."/>
            <person name="Berlin A."/>
            <person name="Chapman S.B."/>
            <person name="Chen Z."/>
            <person name="Freedman E."/>
            <person name="Gellesch M."/>
            <person name="Goldberg J."/>
            <person name="Griggs A."/>
            <person name="Gujja S."/>
            <person name="Heilman E."/>
            <person name="Heiman D."/>
            <person name="Howarth C."/>
            <person name="Mehta T."/>
            <person name="Neiman D."/>
            <person name="Pearson M."/>
            <person name="Roberts A."/>
            <person name="Saif S."/>
            <person name="Shea T."/>
            <person name="Shenoy N."/>
            <person name="Sisk P."/>
            <person name="Stolte C."/>
            <person name="Sykes S."/>
            <person name="White J."/>
            <person name="Yandava C."/>
            <person name="Haas B."/>
            <person name="Nusbaum C."/>
            <person name="Birren B."/>
        </authorList>
    </citation>
    <scope>NUCLEOTIDE SEQUENCE</scope>
    <source>
        <strain evidence="4">ATCC 50818</strain>
    </source>
</reference>
<sequence length="424" mass="48163">MGDKQAKQQRQITGVVVGCGQRGYGYSLYARDYPDRMKIVAAADPKTFRRDMMKQAHDLDDDHIFTDWRELAKRGKIADFVLVATQDRDHKEPAIAFANLGYHVLLEKPMAVTREDCQAISEACEKNSVMLCICHVLRYAPHNRLLKQLVESGRIGRLVNIQHTEPIGFFHFAHSYVRGNWRREDESTFALMAKSCHDIDLIRWWMGKKCLRVSSFGSLSEFHPARKPEGATARCLDCPLKDTCAYSATRIYLEHGFFAKVVADGPPTQENLEKSLRTSNYGKCVWQSDNDVVDNQVVNFEFEEGCTASFSMIAFTEKLCQRETTFYGTKRQLRCFSEREVVLYDFETQREERIQCDLPPPNTSLRGHGGADFFLVDAFTKAVAQNDPSFITTSARDALASHELVFDAEDARRKGAVVEPKAVA</sequence>